<feature type="compositionally biased region" description="Polar residues" evidence="1">
    <location>
        <begin position="111"/>
        <end position="126"/>
    </location>
</feature>
<dbReference type="InterPro" id="IPR013083">
    <property type="entry name" value="Znf_RING/FYVE/PHD"/>
</dbReference>
<feature type="compositionally biased region" description="Low complexity" evidence="1">
    <location>
        <begin position="70"/>
        <end position="79"/>
    </location>
</feature>
<dbReference type="GO" id="GO:0048193">
    <property type="term" value="P:Golgi vesicle transport"/>
    <property type="evidence" value="ECO:0007669"/>
    <property type="project" value="TreeGrafter"/>
</dbReference>
<feature type="region of interest" description="Disordered" evidence="1">
    <location>
        <begin position="414"/>
        <end position="488"/>
    </location>
</feature>
<protein>
    <recommendedName>
        <fullName evidence="3">Spire</fullName>
    </recommendedName>
</protein>
<evidence type="ECO:0000256" key="1">
    <source>
        <dbReference type="SAM" id="MobiDB-lite"/>
    </source>
</evidence>
<dbReference type="GO" id="GO:0036089">
    <property type="term" value="P:cleavage furrow formation"/>
    <property type="evidence" value="ECO:0007669"/>
    <property type="project" value="TreeGrafter"/>
</dbReference>
<dbReference type="GO" id="GO:0005938">
    <property type="term" value="C:cell cortex"/>
    <property type="evidence" value="ECO:0007669"/>
    <property type="project" value="TreeGrafter"/>
</dbReference>
<evidence type="ECO:0008006" key="3">
    <source>
        <dbReference type="Google" id="ProtNLM"/>
    </source>
</evidence>
<dbReference type="Proteomes" id="UP000075882">
    <property type="component" value="Unassembled WGS sequence"/>
</dbReference>
<dbReference type="InterPro" id="IPR029901">
    <property type="entry name" value="Spire"/>
</dbReference>
<evidence type="ECO:0000313" key="2">
    <source>
        <dbReference type="EnsemblMetazoa" id="ACOM030511-PA.1"/>
    </source>
</evidence>
<feature type="region of interest" description="Disordered" evidence="1">
    <location>
        <begin position="30"/>
        <end position="162"/>
    </location>
</feature>
<dbReference type="Gene3D" id="3.30.40.10">
    <property type="entry name" value="Zinc/RING finger domain, C3HC4 (zinc finger)"/>
    <property type="match status" value="1"/>
</dbReference>
<name>A0A8W7PG04_ANOCL</name>
<dbReference type="GO" id="GO:0045010">
    <property type="term" value="P:actin nucleation"/>
    <property type="evidence" value="ECO:0007669"/>
    <property type="project" value="InterPro"/>
</dbReference>
<dbReference type="GO" id="GO:0051639">
    <property type="term" value="P:actin filament network formation"/>
    <property type="evidence" value="ECO:0007669"/>
    <property type="project" value="TreeGrafter"/>
</dbReference>
<sequence>MFVTATADCDSPDGDPCVDAVRDLAYCPADNPATVPMAPSPRKPPTPAKHRSNSIAGGTVAGLPPINRVPKAAPRATQQPPTPKPRSVDFSLFNDDDFIDETANDGADSGPSATSGGPRSQQQNGGSHRILYGGSVGGKRSSTDAGGGGGGGGGHTNDSNHSTNRLMIVNNENNQNNINTVLRRTTYDLATQCESRRASMRRHTIIGCNQNYKLDPLASHSVPASRPASRQSERDAAKPDTQPTANGVPPKEKPSAMVMPHVVNGARPAPIGSAAPAAGQNGTSSSSTIEYVGGSNLSSLDTWTKNSLDEHQWKDAFNLNDRLSLTLEEIVHIRSVMTKAELEGLPVDVHIKEDVEKRKVCFLCLRTRFTLFARGILCKLCQRTVCNKCNTKMRIPTEHFRNVPVVLLSPSLMNSPCTSNTPSPSHHAHGTGSGPTSMVDESFPRSLMERLLRPELDRKTRNTVGSAPSSPKNQRSASSTPGTSLHGTETLSLSLSHHVSSSGGASNHCAKDVTVAASVIAASTAAQKCSLMSRSMEGPNSLPPQSPARPHSNCSTLDRKNRFAKAFTLTASGPGGGGLDPQKERLTGELMAVCNDCRSLVLEIIRSSRQTRTTARNQVLRHLTLDISPVYK</sequence>
<feature type="compositionally biased region" description="Pro residues" evidence="1">
    <location>
        <begin position="38"/>
        <end position="47"/>
    </location>
</feature>
<proteinExistence type="predicted"/>
<dbReference type="GO" id="GO:0040038">
    <property type="term" value="P:polar body extrusion after meiotic divisions"/>
    <property type="evidence" value="ECO:0007669"/>
    <property type="project" value="TreeGrafter"/>
</dbReference>
<dbReference type="SUPFAM" id="SSF57903">
    <property type="entry name" value="FYVE/PHD zinc finger"/>
    <property type="match status" value="1"/>
</dbReference>
<accession>A0A8W7PG04</accession>
<dbReference type="GO" id="GO:0030041">
    <property type="term" value="P:actin filament polymerization"/>
    <property type="evidence" value="ECO:0007669"/>
    <property type="project" value="TreeGrafter"/>
</dbReference>
<dbReference type="EnsemblMetazoa" id="ACOM030511-RA">
    <property type="protein sequence ID" value="ACOM030511-PA.1"/>
    <property type="gene ID" value="ACOM030511"/>
</dbReference>
<feature type="compositionally biased region" description="Polar residues" evidence="1">
    <location>
        <begin position="462"/>
        <end position="481"/>
    </location>
</feature>
<dbReference type="GO" id="GO:0008017">
    <property type="term" value="F:microtubule binding"/>
    <property type="evidence" value="ECO:0007669"/>
    <property type="project" value="TreeGrafter"/>
</dbReference>
<dbReference type="GO" id="GO:0051295">
    <property type="term" value="P:establishment of meiotic spindle localization"/>
    <property type="evidence" value="ECO:0007669"/>
    <property type="project" value="TreeGrafter"/>
</dbReference>
<feature type="compositionally biased region" description="Gly residues" evidence="1">
    <location>
        <begin position="145"/>
        <end position="155"/>
    </location>
</feature>
<feature type="compositionally biased region" description="Low complexity" evidence="1">
    <location>
        <begin position="414"/>
        <end position="425"/>
    </location>
</feature>
<dbReference type="VEuPathDB" id="VectorBase:ACON2_038139"/>
<feature type="compositionally biased region" description="Acidic residues" evidence="1">
    <location>
        <begin position="94"/>
        <end position="103"/>
    </location>
</feature>
<feature type="compositionally biased region" description="Low complexity" evidence="1">
    <location>
        <begin position="265"/>
        <end position="279"/>
    </location>
</feature>
<dbReference type="GO" id="GO:0030659">
    <property type="term" value="C:cytoplasmic vesicle membrane"/>
    <property type="evidence" value="ECO:0007669"/>
    <property type="project" value="TreeGrafter"/>
</dbReference>
<dbReference type="PANTHER" id="PTHR21345:SF3">
    <property type="entry name" value="PROTEIN SPIRE"/>
    <property type="match status" value="1"/>
</dbReference>
<dbReference type="InterPro" id="IPR011011">
    <property type="entry name" value="Znf_FYVE_PHD"/>
</dbReference>
<dbReference type="GO" id="GO:0003779">
    <property type="term" value="F:actin binding"/>
    <property type="evidence" value="ECO:0007669"/>
    <property type="project" value="InterPro"/>
</dbReference>
<feature type="region of interest" description="Disordered" evidence="1">
    <location>
        <begin position="534"/>
        <end position="554"/>
    </location>
</feature>
<dbReference type="AlphaFoldDB" id="A0A8W7PG04"/>
<feature type="region of interest" description="Disordered" evidence="1">
    <location>
        <begin position="215"/>
        <end position="287"/>
    </location>
</feature>
<organism evidence="2">
    <name type="scientific">Anopheles coluzzii</name>
    <name type="common">African malaria mosquito</name>
    <dbReference type="NCBI Taxonomy" id="1518534"/>
    <lineage>
        <taxon>Eukaryota</taxon>
        <taxon>Metazoa</taxon>
        <taxon>Ecdysozoa</taxon>
        <taxon>Arthropoda</taxon>
        <taxon>Hexapoda</taxon>
        <taxon>Insecta</taxon>
        <taxon>Pterygota</taxon>
        <taxon>Neoptera</taxon>
        <taxon>Endopterygota</taxon>
        <taxon>Diptera</taxon>
        <taxon>Nematocera</taxon>
        <taxon>Culicoidea</taxon>
        <taxon>Culicidae</taxon>
        <taxon>Anophelinae</taxon>
        <taxon>Anopheles</taxon>
    </lineage>
</organism>
<dbReference type="PANTHER" id="PTHR21345">
    <property type="entry name" value="SPIRE"/>
    <property type="match status" value="1"/>
</dbReference>
<feature type="compositionally biased region" description="Basic and acidic residues" evidence="1">
    <location>
        <begin position="447"/>
        <end position="460"/>
    </location>
</feature>
<reference evidence="2" key="1">
    <citation type="submission" date="2022-08" db="UniProtKB">
        <authorList>
            <consortium name="EnsemblMetazoa"/>
        </authorList>
    </citation>
    <scope>IDENTIFICATION</scope>
</reference>